<proteinExistence type="predicted"/>
<dbReference type="PATRIC" id="fig|1618023.3.peg.1589"/>
<name>A0A0D8ZYH7_9CYAN</name>
<feature type="transmembrane region" description="Helical" evidence="1">
    <location>
        <begin position="6"/>
        <end position="28"/>
    </location>
</feature>
<dbReference type="OrthoDB" id="425763at2"/>
<evidence type="ECO:0000313" key="3">
    <source>
        <dbReference type="Proteomes" id="UP000032452"/>
    </source>
</evidence>
<accession>A0A0D8ZYH7</accession>
<evidence type="ECO:0000313" key="2">
    <source>
        <dbReference type="EMBL" id="KJH73514.1"/>
    </source>
</evidence>
<dbReference type="RefSeq" id="WP_045052862.1">
    <property type="nucleotide sequence ID" value="NZ_CAWMDP010000017.1"/>
</dbReference>
<organism evidence="2 3">
    <name type="scientific">Aliterella atlantica CENA595</name>
    <dbReference type="NCBI Taxonomy" id="1618023"/>
    <lineage>
        <taxon>Bacteria</taxon>
        <taxon>Bacillati</taxon>
        <taxon>Cyanobacteriota</taxon>
        <taxon>Cyanophyceae</taxon>
        <taxon>Chroococcidiopsidales</taxon>
        <taxon>Aliterellaceae</taxon>
        <taxon>Aliterella</taxon>
    </lineage>
</organism>
<reference evidence="2 3" key="1">
    <citation type="submission" date="2015-02" db="EMBL/GenBank/DDBJ databases">
        <title>Draft genome of a novel marine cyanobacterium (Chroococcales) isolated from South Atlantic Ocean.</title>
        <authorList>
            <person name="Rigonato J."/>
            <person name="Alvarenga D.O."/>
            <person name="Branco L.H."/>
            <person name="Varani A.M."/>
            <person name="Brandini F.P."/>
            <person name="Fiore M.F."/>
        </authorList>
    </citation>
    <scope>NUCLEOTIDE SEQUENCE [LARGE SCALE GENOMIC DNA]</scope>
    <source>
        <strain evidence="2 3">CENA595</strain>
    </source>
</reference>
<keyword evidence="1" id="KW-0472">Membrane</keyword>
<dbReference type="STRING" id="1618023.UH38_01735"/>
<keyword evidence="1" id="KW-0812">Transmembrane</keyword>
<keyword evidence="3" id="KW-1185">Reference proteome</keyword>
<feature type="transmembrane region" description="Helical" evidence="1">
    <location>
        <begin position="79"/>
        <end position="97"/>
    </location>
</feature>
<feature type="transmembrane region" description="Helical" evidence="1">
    <location>
        <begin position="49"/>
        <end position="67"/>
    </location>
</feature>
<keyword evidence="1" id="KW-1133">Transmembrane helix</keyword>
<gene>
    <name evidence="2" type="ORF">UH38_01735</name>
</gene>
<dbReference type="AlphaFoldDB" id="A0A0D8ZYH7"/>
<evidence type="ECO:0000256" key="1">
    <source>
        <dbReference type="SAM" id="Phobius"/>
    </source>
</evidence>
<sequence>MQMLNLGWHELLTIASFFACITGLLLLIDTKQEQVNELEESEQILFRMTFAYWMVYCICAGMQKVGLPDWEVMVMSVKITSALSYFLTFACVLCLPLHRLSVKQVQE</sequence>
<protein>
    <submittedName>
        <fullName evidence="2">Uncharacterized protein</fullName>
    </submittedName>
</protein>
<comment type="caution">
    <text evidence="2">The sequence shown here is derived from an EMBL/GenBank/DDBJ whole genome shotgun (WGS) entry which is preliminary data.</text>
</comment>
<dbReference type="EMBL" id="JYON01000001">
    <property type="protein sequence ID" value="KJH73514.1"/>
    <property type="molecule type" value="Genomic_DNA"/>
</dbReference>
<dbReference type="Proteomes" id="UP000032452">
    <property type="component" value="Unassembled WGS sequence"/>
</dbReference>